<keyword evidence="2" id="KW-1185">Reference proteome</keyword>
<dbReference type="EMBL" id="BAABFV010000001">
    <property type="protein sequence ID" value="GAA4354693.1"/>
    <property type="molecule type" value="Genomic_DNA"/>
</dbReference>
<name>A0ABP8IA90_9GAMM</name>
<protein>
    <submittedName>
        <fullName evidence="1">Uncharacterized protein</fullName>
    </submittedName>
</protein>
<gene>
    <name evidence="1" type="ORF">GCM10023151_00990</name>
</gene>
<sequence>MINREELARETRSLVKMLKYYEEEYPAAGELLRRKQELFSSAVEERISTPLREGFFPEELWMDGELFELTGLCDCAARFSILLQGWSSIEEFRPELMGSE</sequence>
<dbReference type="Proteomes" id="UP001501011">
    <property type="component" value="Unassembled WGS sequence"/>
</dbReference>
<evidence type="ECO:0000313" key="2">
    <source>
        <dbReference type="Proteomes" id="UP001501011"/>
    </source>
</evidence>
<reference evidence="2" key="1">
    <citation type="journal article" date="2019" name="Int. J. Syst. Evol. Microbiol.">
        <title>The Global Catalogue of Microorganisms (GCM) 10K type strain sequencing project: providing services to taxonomists for standard genome sequencing and annotation.</title>
        <authorList>
            <consortium name="The Broad Institute Genomics Platform"/>
            <consortium name="The Broad Institute Genome Sequencing Center for Infectious Disease"/>
            <person name="Wu L."/>
            <person name="Ma J."/>
        </authorList>
    </citation>
    <scope>NUCLEOTIDE SEQUENCE [LARGE SCALE GENOMIC DNA]</scope>
    <source>
        <strain evidence="2">JCM 17728</strain>
    </source>
</reference>
<evidence type="ECO:0000313" key="1">
    <source>
        <dbReference type="EMBL" id="GAA4354693.1"/>
    </source>
</evidence>
<dbReference type="RefSeq" id="WP_345291244.1">
    <property type="nucleotide sequence ID" value="NZ_BAABFV010000001.1"/>
</dbReference>
<comment type="caution">
    <text evidence="1">The sequence shown here is derived from an EMBL/GenBank/DDBJ whole genome shotgun (WGS) entry which is preliminary data.</text>
</comment>
<organism evidence="1 2">
    <name type="scientific">Kangiella marina</name>
    <dbReference type="NCBI Taxonomy" id="1079178"/>
    <lineage>
        <taxon>Bacteria</taxon>
        <taxon>Pseudomonadati</taxon>
        <taxon>Pseudomonadota</taxon>
        <taxon>Gammaproteobacteria</taxon>
        <taxon>Kangiellales</taxon>
        <taxon>Kangiellaceae</taxon>
        <taxon>Kangiella</taxon>
    </lineage>
</organism>
<proteinExistence type="predicted"/>
<accession>A0ABP8IA90</accession>